<dbReference type="PANTHER" id="PTHR35790:SF4">
    <property type="entry name" value="HTH-TYPE TRANSCRIPTIONAL REGULATOR PCHR"/>
    <property type="match status" value="1"/>
</dbReference>
<dbReference type="InterPro" id="IPR000835">
    <property type="entry name" value="HTH_MarR-typ"/>
</dbReference>
<gene>
    <name evidence="5" type="ORF">CLOHIR_02015</name>
</gene>
<dbReference type="PRINTS" id="PR00598">
    <property type="entry name" value="HTHMARR"/>
</dbReference>
<comment type="caution">
    <text evidence="5">The sequence shown here is derived from an EMBL/GenBank/DDBJ whole genome shotgun (WGS) entry which is preliminary data.</text>
</comment>
<dbReference type="PROSITE" id="PS50995">
    <property type="entry name" value="HTH_MARR_2"/>
    <property type="match status" value="1"/>
</dbReference>
<dbReference type="SMART" id="SM00347">
    <property type="entry name" value="HTH_MARR"/>
    <property type="match status" value="1"/>
</dbReference>
<evidence type="ECO:0000313" key="5">
    <source>
        <dbReference type="EMBL" id="EEA84316.1"/>
    </source>
</evidence>
<dbReference type="STRING" id="500633.CLOHIR_02015"/>
<dbReference type="PROSITE" id="PS01117">
    <property type="entry name" value="HTH_MARR_1"/>
    <property type="match status" value="1"/>
</dbReference>
<reference evidence="5 6" key="1">
    <citation type="submission" date="2008-09" db="EMBL/GenBank/DDBJ databases">
        <authorList>
            <person name="Fulton L."/>
            <person name="Clifton S."/>
            <person name="Fulton B."/>
            <person name="Xu J."/>
            <person name="Minx P."/>
            <person name="Pepin K.H."/>
            <person name="Johnson M."/>
            <person name="Thiruvilangam P."/>
            <person name="Bhonagiri V."/>
            <person name="Nash W.E."/>
            <person name="Mardis E.R."/>
            <person name="Wilson R.K."/>
        </authorList>
    </citation>
    <scope>NUCLEOTIDE SEQUENCE [LARGE SCALE GENOMIC DNA]</scope>
    <source>
        <strain evidence="5 6">DSM 13275</strain>
    </source>
</reference>
<dbReference type="Proteomes" id="UP000003178">
    <property type="component" value="Unassembled WGS sequence"/>
</dbReference>
<protein>
    <submittedName>
        <fullName evidence="5">Transcriptional regulator, MarR family</fullName>
    </submittedName>
</protein>
<dbReference type="EMBL" id="ABWP01000075">
    <property type="protein sequence ID" value="EEA84316.1"/>
    <property type="molecule type" value="Genomic_DNA"/>
</dbReference>
<dbReference type="SUPFAM" id="SSF46785">
    <property type="entry name" value="Winged helix' DNA-binding domain"/>
    <property type="match status" value="1"/>
</dbReference>
<dbReference type="GO" id="GO:0003700">
    <property type="term" value="F:DNA-binding transcription factor activity"/>
    <property type="evidence" value="ECO:0007669"/>
    <property type="project" value="InterPro"/>
</dbReference>
<dbReference type="InterPro" id="IPR023187">
    <property type="entry name" value="Tscrpt_reg_MarR-type_CS"/>
</dbReference>
<keyword evidence="1" id="KW-0805">Transcription regulation</keyword>
<accession>B6G1K8</accession>
<feature type="domain" description="HTH marR-type" evidence="4">
    <location>
        <begin position="3"/>
        <end position="145"/>
    </location>
</feature>
<keyword evidence="6" id="KW-1185">Reference proteome</keyword>
<dbReference type="Gene3D" id="1.10.10.10">
    <property type="entry name" value="Winged helix-like DNA-binding domain superfamily/Winged helix DNA-binding domain"/>
    <property type="match status" value="1"/>
</dbReference>
<dbReference type="InterPro" id="IPR011991">
    <property type="entry name" value="ArsR-like_HTH"/>
</dbReference>
<proteinExistence type="predicted"/>
<organism evidence="5 6">
    <name type="scientific">Peptacetobacter hiranonis (strain DSM 13275 / JCM 10541 / KCTC 15199 / TO-931)</name>
    <name type="common">Clostridium hiranonis</name>
    <dbReference type="NCBI Taxonomy" id="500633"/>
    <lineage>
        <taxon>Bacteria</taxon>
        <taxon>Bacillati</taxon>
        <taxon>Bacillota</taxon>
        <taxon>Clostridia</taxon>
        <taxon>Peptostreptococcales</taxon>
        <taxon>Peptostreptococcaceae</taxon>
        <taxon>Peptacetobacter</taxon>
    </lineage>
</organism>
<evidence type="ECO:0000256" key="3">
    <source>
        <dbReference type="ARBA" id="ARBA00023163"/>
    </source>
</evidence>
<dbReference type="HOGENOM" id="CLU_083287_11_0_9"/>
<dbReference type="PANTHER" id="PTHR35790">
    <property type="entry name" value="HTH-TYPE TRANSCRIPTIONAL REGULATOR PCHR"/>
    <property type="match status" value="1"/>
</dbReference>
<reference evidence="5 6" key="2">
    <citation type="submission" date="2008-10" db="EMBL/GenBank/DDBJ databases">
        <title>Draft genome sequence of Clostridium hiranonis (DSM 13275).</title>
        <authorList>
            <person name="Sudarsanam P."/>
            <person name="Ley R."/>
            <person name="Guruge J."/>
            <person name="Turnbaugh P.J."/>
            <person name="Mahowald M."/>
            <person name="Liep D."/>
            <person name="Gordon J."/>
        </authorList>
    </citation>
    <scope>NUCLEOTIDE SEQUENCE [LARGE SCALE GENOMIC DNA]</scope>
    <source>
        <strain evidence="5 6">DSM 13275</strain>
    </source>
</reference>
<dbReference type="InterPro" id="IPR036390">
    <property type="entry name" value="WH_DNA-bd_sf"/>
</dbReference>
<keyword evidence="3" id="KW-0804">Transcription</keyword>
<dbReference type="InterPro" id="IPR052067">
    <property type="entry name" value="Metal_resp_HTH_trans_reg"/>
</dbReference>
<name>B6G1K8_PEPHT</name>
<dbReference type="eggNOG" id="COG1846">
    <property type="taxonomic scope" value="Bacteria"/>
</dbReference>
<evidence type="ECO:0000256" key="2">
    <source>
        <dbReference type="ARBA" id="ARBA00023125"/>
    </source>
</evidence>
<evidence type="ECO:0000313" key="6">
    <source>
        <dbReference type="Proteomes" id="UP000003178"/>
    </source>
</evidence>
<dbReference type="CDD" id="cd00090">
    <property type="entry name" value="HTH_ARSR"/>
    <property type="match status" value="1"/>
</dbReference>
<dbReference type="AlphaFoldDB" id="B6G1K8"/>
<dbReference type="RefSeq" id="WP_006440877.1">
    <property type="nucleotide sequence ID" value="NZ_DS995359.1"/>
</dbReference>
<dbReference type="Pfam" id="PF01047">
    <property type="entry name" value="MarR"/>
    <property type="match status" value="1"/>
</dbReference>
<dbReference type="InterPro" id="IPR036388">
    <property type="entry name" value="WH-like_DNA-bd_sf"/>
</dbReference>
<dbReference type="OrthoDB" id="2051697at2"/>
<sequence>MNRKDLLQKILVFKRNLSFTYYKFLSTPHEYYPGEKMHMREVHVITEIGEGGLDNISELSERLNITKGAVSQYLKKLEKKGFIERVQESEDKRQYSVRLTEKGKELDKIHTKYDEEQYAKACPFFNEFTEEELELICRFEARFAEFGEEMLKYEKDENSDWGKNYI</sequence>
<evidence type="ECO:0000259" key="4">
    <source>
        <dbReference type="PROSITE" id="PS50995"/>
    </source>
</evidence>
<evidence type="ECO:0000256" key="1">
    <source>
        <dbReference type="ARBA" id="ARBA00023015"/>
    </source>
</evidence>
<dbReference type="GO" id="GO:0003677">
    <property type="term" value="F:DNA binding"/>
    <property type="evidence" value="ECO:0007669"/>
    <property type="project" value="UniProtKB-KW"/>
</dbReference>
<keyword evidence="2" id="KW-0238">DNA-binding</keyword>